<sequence>MNARIDLTAETDEQLYTIALEKRKNRNGTPRAYSAQRELAKRYRVIEPHSNRADGSTKRFSYNEDYMGFETDNR</sequence>
<reference evidence="1" key="1">
    <citation type="submission" date="2019-08" db="EMBL/GenBank/DDBJ databases">
        <authorList>
            <person name="Kucharzyk K."/>
            <person name="Murdoch R.W."/>
            <person name="Higgins S."/>
            <person name="Loffler F."/>
        </authorList>
    </citation>
    <scope>NUCLEOTIDE SEQUENCE</scope>
</reference>
<evidence type="ECO:0000313" key="1">
    <source>
        <dbReference type="EMBL" id="MPM41675.1"/>
    </source>
</evidence>
<gene>
    <name evidence="1" type="ORF">SDC9_88331</name>
</gene>
<dbReference type="AlphaFoldDB" id="A0A644ZLB2"/>
<organism evidence="1">
    <name type="scientific">bioreactor metagenome</name>
    <dbReference type="NCBI Taxonomy" id="1076179"/>
    <lineage>
        <taxon>unclassified sequences</taxon>
        <taxon>metagenomes</taxon>
        <taxon>ecological metagenomes</taxon>
    </lineage>
</organism>
<comment type="caution">
    <text evidence="1">The sequence shown here is derived from an EMBL/GenBank/DDBJ whole genome shotgun (WGS) entry which is preliminary data.</text>
</comment>
<name>A0A644ZLB2_9ZZZZ</name>
<dbReference type="EMBL" id="VSSQ01009453">
    <property type="protein sequence ID" value="MPM41675.1"/>
    <property type="molecule type" value="Genomic_DNA"/>
</dbReference>
<proteinExistence type="predicted"/>
<accession>A0A644ZLB2</accession>
<protein>
    <submittedName>
        <fullName evidence="1">Uncharacterized protein</fullName>
    </submittedName>
</protein>